<dbReference type="Proteomes" id="UP000198406">
    <property type="component" value="Unassembled WGS sequence"/>
</dbReference>
<dbReference type="Pfam" id="PF00924">
    <property type="entry name" value="MS_channel_2nd"/>
    <property type="match status" value="1"/>
</dbReference>
<dbReference type="GO" id="GO:0005262">
    <property type="term" value="F:calcium channel activity"/>
    <property type="evidence" value="ECO:0007669"/>
    <property type="project" value="TreeGrafter"/>
</dbReference>
<sequence>MNNSGCENRGGKPPTNPSVARATTTGSEEKEKEDEPLVSSLSKPKIAKGRQLSWGDQQWQQPQQQQQQPAMMSPQTAQSLNTSPLLKRPSLINDTSRASTSNTTDRWIAMVKNAQIQDQEEPYSPLTPASNATTQRYGISPPRSNNPSLNSSSPPPPPPSLPDIEPPLPKRDVRTQVSLADVRGGNHEVEAIESIVYAMEKRANQRDRGFSTDSGTRILQNVPYDTAAFQANTPTKDTSSDARSNTSSTKASKISSTAASKHSASSDIQHRRTKTMESTLFGLTQAMAAMHRMEEHGSRDVSDDDSSDSDDDLENDPPIHTTAATSPFDQSATLVFRGKTDAEKEEAKAQANKHWGALKTTLQMKSMLSEDEERDLKTPLAPIASNSALMEMEEGQRGSSSSSSSGNLGGPRGTDSNDKSKNKKTKNKNSNKKTKKEAIKQAGQSLVSDAKEFTQQRKGALRAYLWTLMLVVLPAIGISFILFYLAGNPPTGRIEEDSRLVYDFETNTTILVNTDGEQFDAKTASASWWILFVCVRQIITLSLAKMCQAIIIDFCCVSTRIFVSAFGQLFTLFVIQSRGIPFHMFFWSLWNLALLQGNTDFAQHWGQWQTYYFESYLSIFTEANPSGGIPGEDWYRRLLIMGIGVGLAISVKRVWVGFMLGRKIYRNYSEDLAKLMKKILLLGRVAFVARDLSRRSARRKKNQSGVIALQNYGFSEEQYFGLLRTESEKDLHNAQDITAPAPDSLDQFNGRVIEANDPRDLSQADRNRINEYLGAWEDPEKEMGVEDSISIDAILQFRQSLSFLDNRFLFSIAWGDTSTRESTIISSQEVYHRLNVFNPDTSVLRFDVLALATVDETGEIDPQLLKDLIRLLRPDREGYLTLLEFVKSVDAVYREAKLLRAAVHNSEKVDRAFENVINVIFYVTLGCILLSQSGVSPMALFISMSSFILAFAFVIGSAMSKMFEGWLFILLQRPYDIGDRIHVSNVQVDTSSDGSPGWIVKDVTLFNTTLIYGVTNERATLSNSSMASSRILNMARSPNAQVFVFFKFSVEVEYEKVEVFQQALRKFVRARPREWANFGAFRPTQIMADQGYIEYITILVHREAWQDVGAVLASKAEVASFGLELSKKLDMRYKSPPLPVNLNVMSGDKGMTSMMPSLPVEDVDPTKMALPESTNNRLASRHIHSASDLDSIMAMFEKKDANKYCNDKEE</sequence>
<feature type="compositionally biased region" description="Low complexity" evidence="1">
    <location>
        <begin position="244"/>
        <end position="266"/>
    </location>
</feature>
<evidence type="ECO:0000313" key="5">
    <source>
        <dbReference type="Proteomes" id="UP000198406"/>
    </source>
</evidence>
<evidence type="ECO:0000259" key="3">
    <source>
        <dbReference type="Pfam" id="PF00924"/>
    </source>
</evidence>
<accession>A0A1Z5KCY9</accession>
<feature type="transmembrane region" description="Helical" evidence="2">
    <location>
        <begin position="634"/>
        <end position="656"/>
    </location>
</feature>
<keyword evidence="5" id="KW-1185">Reference proteome</keyword>
<proteinExistence type="predicted"/>
<dbReference type="InterPro" id="IPR006685">
    <property type="entry name" value="MscS_channel_2nd"/>
</dbReference>
<feature type="compositionally biased region" description="Polar residues" evidence="1">
    <location>
        <begin position="229"/>
        <end position="243"/>
    </location>
</feature>
<feature type="compositionally biased region" description="Acidic residues" evidence="1">
    <location>
        <begin position="302"/>
        <end position="315"/>
    </location>
</feature>
<dbReference type="InParanoid" id="A0A1Z5KCY9"/>
<feature type="region of interest" description="Disordered" evidence="1">
    <location>
        <begin position="226"/>
        <end position="273"/>
    </location>
</feature>
<feature type="compositionally biased region" description="Low complexity" evidence="1">
    <location>
        <begin position="140"/>
        <end position="152"/>
    </location>
</feature>
<feature type="region of interest" description="Disordered" evidence="1">
    <location>
        <begin position="118"/>
        <end position="169"/>
    </location>
</feature>
<feature type="region of interest" description="Disordered" evidence="1">
    <location>
        <begin position="1"/>
        <end position="106"/>
    </location>
</feature>
<feature type="compositionally biased region" description="Polar residues" evidence="1">
    <location>
        <begin position="322"/>
        <end position="332"/>
    </location>
</feature>
<feature type="compositionally biased region" description="Polar residues" evidence="1">
    <location>
        <begin position="17"/>
        <end position="26"/>
    </location>
</feature>
<dbReference type="GO" id="GO:0006874">
    <property type="term" value="P:intracellular calcium ion homeostasis"/>
    <property type="evidence" value="ECO:0007669"/>
    <property type="project" value="TreeGrafter"/>
</dbReference>
<feature type="compositionally biased region" description="Basic residues" evidence="1">
    <location>
        <begin position="421"/>
        <end position="435"/>
    </location>
</feature>
<dbReference type="OrthoDB" id="46323at2759"/>
<dbReference type="PANTHER" id="PTHR31323:SF1">
    <property type="entry name" value="MECHANOSENSITIVE ION CHANNEL PROTEIN"/>
    <property type="match status" value="1"/>
</dbReference>
<gene>
    <name evidence="4" type="ORF">FisN_9Hu386</name>
</gene>
<dbReference type="EMBL" id="BDSP01000206">
    <property type="protein sequence ID" value="GAX24133.1"/>
    <property type="molecule type" value="Genomic_DNA"/>
</dbReference>
<feature type="region of interest" description="Disordered" evidence="1">
    <location>
        <begin position="293"/>
        <end position="332"/>
    </location>
</feature>
<evidence type="ECO:0000313" key="4">
    <source>
        <dbReference type="EMBL" id="GAX24133.1"/>
    </source>
</evidence>
<feature type="compositionally biased region" description="Polar residues" evidence="1">
    <location>
        <begin position="73"/>
        <end position="84"/>
    </location>
</feature>
<keyword evidence="2" id="KW-1133">Transmembrane helix</keyword>
<evidence type="ECO:0000256" key="2">
    <source>
        <dbReference type="SAM" id="Phobius"/>
    </source>
</evidence>
<feature type="domain" description="Mechanosensitive ion channel MscS" evidence="3">
    <location>
        <begin position="965"/>
        <end position="1035"/>
    </location>
</feature>
<feature type="compositionally biased region" description="Polar residues" evidence="1">
    <location>
        <begin position="127"/>
        <end position="137"/>
    </location>
</feature>
<dbReference type="GO" id="GO:0016020">
    <property type="term" value="C:membrane"/>
    <property type="evidence" value="ECO:0007669"/>
    <property type="project" value="InterPro"/>
</dbReference>
<keyword evidence="2" id="KW-0812">Transmembrane</keyword>
<feature type="transmembrane region" description="Helical" evidence="2">
    <location>
        <begin position="463"/>
        <end position="486"/>
    </location>
</feature>
<feature type="compositionally biased region" description="Polar residues" evidence="1">
    <location>
        <begin position="92"/>
        <end position="105"/>
    </location>
</feature>
<evidence type="ECO:0000256" key="1">
    <source>
        <dbReference type="SAM" id="MobiDB-lite"/>
    </source>
</evidence>
<feature type="transmembrane region" description="Helical" evidence="2">
    <location>
        <begin position="551"/>
        <end position="575"/>
    </location>
</feature>
<feature type="compositionally biased region" description="Pro residues" evidence="1">
    <location>
        <begin position="153"/>
        <end position="167"/>
    </location>
</feature>
<feature type="region of interest" description="Disordered" evidence="1">
    <location>
        <begin position="392"/>
        <end position="443"/>
    </location>
</feature>
<feature type="transmembrane region" description="Helical" evidence="2">
    <location>
        <begin position="938"/>
        <end position="959"/>
    </location>
</feature>
<reference evidence="4 5" key="1">
    <citation type="journal article" date="2015" name="Plant Cell">
        <title>Oil accumulation by the oleaginous diatom Fistulifera solaris as revealed by the genome and transcriptome.</title>
        <authorList>
            <person name="Tanaka T."/>
            <person name="Maeda Y."/>
            <person name="Veluchamy A."/>
            <person name="Tanaka M."/>
            <person name="Abida H."/>
            <person name="Marechal E."/>
            <person name="Bowler C."/>
            <person name="Muto M."/>
            <person name="Sunaga Y."/>
            <person name="Tanaka M."/>
            <person name="Yoshino T."/>
            <person name="Taniguchi T."/>
            <person name="Fukuda Y."/>
            <person name="Nemoto M."/>
            <person name="Matsumoto M."/>
            <person name="Wong P.S."/>
            <person name="Aburatani S."/>
            <person name="Fujibuchi W."/>
        </authorList>
    </citation>
    <scope>NUCLEOTIDE SEQUENCE [LARGE SCALE GENOMIC DNA]</scope>
    <source>
        <strain evidence="4 5">JPCC DA0580</strain>
    </source>
</reference>
<dbReference type="PANTHER" id="PTHR31323">
    <property type="entry name" value="MECHANOSENSITIVE ION CHANNEL PROTEIN MSY2"/>
    <property type="match status" value="1"/>
</dbReference>
<comment type="caution">
    <text evidence="4">The sequence shown here is derived from an EMBL/GenBank/DDBJ whole genome shotgun (WGS) entry which is preliminary data.</text>
</comment>
<feature type="compositionally biased region" description="Low complexity" evidence="1">
    <location>
        <begin position="57"/>
        <end position="69"/>
    </location>
</feature>
<name>A0A1Z5KCY9_FISSO</name>
<organism evidence="4 5">
    <name type="scientific">Fistulifera solaris</name>
    <name type="common">Oleaginous diatom</name>
    <dbReference type="NCBI Taxonomy" id="1519565"/>
    <lineage>
        <taxon>Eukaryota</taxon>
        <taxon>Sar</taxon>
        <taxon>Stramenopiles</taxon>
        <taxon>Ochrophyta</taxon>
        <taxon>Bacillariophyta</taxon>
        <taxon>Bacillariophyceae</taxon>
        <taxon>Bacillariophycidae</taxon>
        <taxon>Naviculales</taxon>
        <taxon>Naviculaceae</taxon>
        <taxon>Fistulifera</taxon>
    </lineage>
</organism>
<keyword evidence="2" id="KW-0472">Membrane</keyword>
<dbReference type="AlphaFoldDB" id="A0A1Z5KCY9"/>
<feature type="transmembrane region" description="Helical" evidence="2">
    <location>
        <begin position="915"/>
        <end position="932"/>
    </location>
</feature>
<protein>
    <recommendedName>
        <fullName evidence="3">Mechanosensitive ion channel MscS domain-containing protein</fullName>
    </recommendedName>
</protein>